<dbReference type="CDD" id="cd20543">
    <property type="entry name" value="CYCLIN_AtCycD-like_rpt1"/>
    <property type="match status" value="1"/>
</dbReference>
<dbReference type="Gene3D" id="1.10.472.10">
    <property type="entry name" value="Cyclin-like"/>
    <property type="match status" value="2"/>
</dbReference>
<evidence type="ECO:0000256" key="2">
    <source>
        <dbReference type="ARBA" id="ARBA00022618"/>
    </source>
</evidence>
<evidence type="ECO:0008006" key="10">
    <source>
        <dbReference type="Google" id="ProtNLM"/>
    </source>
</evidence>
<dbReference type="InterPro" id="IPR006671">
    <property type="entry name" value="Cyclin_N"/>
</dbReference>
<dbReference type="Proteomes" id="UP000828251">
    <property type="component" value="Unassembled WGS sequence"/>
</dbReference>
<dbReference type="GO" id="GO:0010444">
    <property type="term" value="P:guard mother cell differentiation"/>
    <property type="evidence" value="ECO:0007669"/>
    <property type="project" value="UniProtKB-ARBA"/>
</dbReference>
<organism evidence="8 9">
    <name type="scientific">Gossypium stocksii</name>
    <dbReference type="NCBI Taxonomy" id="47602"/>
    <lineage>
        <taxon>Eukaryota</taxon>
        <taxon>Viridiplantae</taxon>
        <taxon>Streptophyta</taxon>
        <taxon>Embryophyta</taxon>
        <taxon>Tracheophyta</taxon>
        <taxon>Spermatophyta</taxon>
        <taxon>Magnoliopsida</taxon>
        <taxon>eudicotyledons</taxon>
        <taxon>Gunneridae</taxon>
        <taxon>Pentapetalae</taxon>
        <taxon>rosids</taxon>
        <taxon>malvids</taxon>
        <taxon>Malvales</taxon>
        <taxon>Malvaceae</taxon>
        <taxon>Malvoideae</taxon>
        <taxon>Gossypium</taxon>
    </lineage>
</organism>
<dbReference type="Pfam" id="PF00134">
    <property type="entry name" value="Cyclin_N"/>
    <property type="match status" value="1"/>
</dbReference>
<evidence type="ECO:0000256" key="1">
    <source>
        <dbReference type="ARBA" id="ARBA00009065"/>
    </source>
</evidence>
<dbReference type="SUPFAM" id="SSF47954">
    <property type="entry name" value="Cyclin-like"/>
    <property type="match status" value="2"/>
</dbReference>
<dbReference type="CDD" id="cd20544">
    <property type="entry name" value="CYCLIN_AtCycD-like_rpt2"/>
    <property type="match status" value="1"/>
</dbReference>
<evidence type="ECO:0000256" key="3">
    <source>
        <dbReference type="ARBA" id="ARBA00023127"/>
    </source>
</evidence>
<protein>
    <recommendedName>
        <fullName evidence="10">Cyclin N-terminal domain-containing protein</fullName>
    </recommendedName>
</protein>
<dbReference type="InterPro" id="IPR039361">
    <property type="entry name" value="Cyclin"/>
</dbReference>
<keyword evidence="9" id="KW-1185">Reference proteome</keyword>
<dbReference type="InterPro" id="IPR013763">
    <property type="entry name" value="Cyclin-like_dom"/>
</dbReference>
<dbReference type="InterPro" id="IPR048258">
    <property type="entry name" value="Cyclins_cyclin-box"/>
</dbReference>
<dbReference type="InterPro" id="IPR036915">
    <property type="entry name" value="Cyclin-like_sf"/>
</dbReference>
<evidence type="ECO:0000256" key="4">
    <source>
        <dbReference type="ARBA" id="ARBA00023306"/>
    </source>
</evidence>
<proteinExistence type="inferred from homology"/>
<feature type="domain" description="Cyclin C-terminal" evidence="7">
    <location>
        <begin position="195"/>
        <end position="314"/>
    </location>
</feature>
<dbReference type="SMART" id="SM00385">
    <property type="entry name" value="CYCLIN"/>
    <property type="match status" value="1"/>
</dbReference>
<keyword evidence="4" id="KW-0131">Cell cycle</keyword>
<dbReference type="EMBL" id="JAIQCV010000012">
    <property type="protein sequence ID" value="KAH1040368.1"/>
    <property type="molecule type" value="Genomic_DNA"/>
</dbReference>
<dbReference type="InterPro" id="IPR004367">
    <property type="entry name" value="Cyclin_C-dom"/>
</dbReference>
<accession>A0A9D3UH68</accession>
<dbReference type="SMART" id="SM01332">
    <property type="entry name" value="Cyclin_C"/>
    <property type="match status" value="1"/>
</dbReference>
<name>A0A9D3UH68_9ROSI</name>
<gene>
    <name evidence="8" type="ORF">J1N35_042111</name>
</gene>
<evidence type="ECO:0000259" key="6">
    <source>
        <dbReference type="SMART" id="SM00385"/>
    </source>
</evidence>
<feature type="domain" description="Cyclin-like" evidence="6">
    <location>
        <begin position="97"/>
        <end position="186"/>
    </location>
</feature>
<dbReference type="AlphaFoldDB" id="A0A9D3UH68"/>
<evidence type="ECO:0000256" key="5">
    <source>
        <dbReference type="RuleBase" id="RU000383"/>
    </source>
</evidence>
<dbReference type="PANTHER" id="PTHR10177">
    <property type="entry name" value="CYCLINS"/>
    <property type="match status" value="1"/>
</dbReference>
<dbReference type="GO" id="GO:0051301">
    <property type="term" value="P:cell division"/>
    <property type="evidence" value="ECO:0007669"/>
    <property type="project" value="UniProtKB-KW"/>
</dbReference>
<dbReference type="GO" id="GO:0048316">
    <property type="term" value="P:seed development"/>
    <property type="evidence" value="ECO:0007669"/>
    <property type="project" value="UniProtKB-ARBA"/>
</dbReference>
<comment type="caution">
    <text evidence="8">The sequence shown here is derived from an EMBL/GenBank/DDBJ whole genome shotgun (WGS) entry which is preliminary data.</text>
</comment>
<evidence type="ECO:0000313" key="8">
    <source>
        <dbReference type="EMBL" id="KAH1040368.1"/>
    </source>
</evidence>
<dbReference type="FunFam" id="1.10.472.10:FF:000070">
    <property type="entry name" value="CYCLIN D32"/>
    <property type="match status" value="1"/>
</dbReference>
<dbReference type="Pfam" id="PF02984">
    <property type="entry name" value="Cyclin_C"/>
    <property type="match status" value="1"/>
</dbReference>
<comment type="similarity">
    <text evidence="1">Belongs to the cyclin family. Cyclin D subfamily.</text>
</comment>
<keyword evidence="3 5" id="KW-0195">Cyclin</keyword>
<evidence type="ECO:0000259" key="7">
    <source>
        <dbReference type="SMART" id="SM01332"/>
    </source>
</evidence>
<keyword evidence="2" id="KW-0132">Cell division</keyword>
<evidence type="ECO:0000313" key="9">
    <source>
        <dbReference type="Proteomes" id="UP000828251"/>
    </source>
</evidence>
<dbReference type="OrthoDB" id="5590282at2759"/>
<dbReference type="PROSITE" id="PS00292">
    <property type="entry name" value="CYCLINS"/>
    <property type="match status" value="1"/>
</dbReference>
<dbReference type="FunFam" id="1.10.472.10:FF:000060">
    <property type="entry name" value="D6-type cyclin"/>
    <property type="match status" value="1"/>
</dbReference>
<reference evidence="8 9" key="1">
    <citation type="journal article" date="2021" name="Plant Biotechnol. J.">
        <title>Multi-omics assisted identification of the key and species-specific regulatory components of drought-tolerant mechanisms in Gossypium stocksii.</title>
        <authorList>
            <person name="Yu D."/>
            <person name="Ke L."/>
            <person name="Zhang D."/>
            <person name="Wu Y."/>
            <person name="Sun Y."/>
            <person name="Mei J."/>
            <person name="Sun J."/>
            <person name="Sun Y."/>
        </authorList>
    </citation>
    <scope>NUCLEOTIDE SEQUENCE [LARGE SCALE GENOMIC DNA]</scope>
    <source>
        <strain evidence="9">cv. E1</strain>
        <tissue evidence="8">Leaf</tissue>
    </source>
</reference>
<sequence>MQQEQEQEQEQEQSRPLSLLDDIDALYCEEEEDDDASSACNNGGNPFFPLDQDLFWDDEELLSMFSKEITQHKVVPATDNINGADEFLAMARCVAVEWVLKVNARYGFTTLTAVLAINYLDRFLTSFRFQSDNKPWMIHLVAVTCLSLAAKVEETQVPLLLDLQVEDTKYVFEAKTIQRMEILILTTLKWKMHPITPLSFIDHIIRRLGLKTHLHWEFLKRCEHLLLCVISDSDSMHYLPSVLATAIMMHVIDHVEPFTPIDYQNQLLDVLKIKKERVSECYNFVVDVSNKQSQKRKIGRAPSLNRVFQNIVVASSHS</sequence>